<keyword evidence="8" id="KW-0800">Toxin</keyword>
<dbReference type="EC" id="3.1.-.-" evidence="8"/>
<name>A0A285THR4_9RHOB</name>
<evidence type="ECO:0000256" key="4">
    <source>
        <dbReference type="ARBA" id="ARBA00022723"/>
    </source>
</evidence>
<feature type="domain" description="PIN" evidence="9">
    <location>
        <begin position="2"/>
        <end position="124"/>
    </location>
</feature>
<dbReference type="InterPro" id="IPR002716">
    <property type="entry name" value="PIN_dom"/>
</dbReference>
<dbReference type="InterPro" id="IPR029060">
    <property type="entry name" value="PIN-like_dom_sf"/>
</dbReference>
<dbReference type="GO" id="GO:0004540">
    <property type="term" value="F:RNA nuclease activity"/>
    <property type="evidence" value="ECO:0007669"/>
    <property type="project" value="InterPro"/>
</dbReference>
<comment type="function">
    <text evidence="8">Toxic component of a toxin-antitoxin (TA) system. An RNase.</text>
</comment>
<evidence type="ECO:0000259" key="9">
    <source>
        <dbReference type="Pfam" id="PF01850"/>
    </source>
</evidence>
<keyword evidence="3 8" id="KW-0540">Nuclease</keyword>
<evidence type="ECO:0000256" key="8">
    <source>
        <dbReference type="HAMAP-Rule" id="MF_00265"/>
    </source>
</evidence>
<dbReference type="OrthoDB" id="9804823at2"/>
<keyword evidence="4 8" id="KW-0479">Metal-binding</keyword>
<dbReference type="EMBL" id="OBMT01000024">
    <property type="protein sequence ID" value="SOC21629.1"/>
    <property type="molecule type" value="Genomic_DNA"/>
</dbReference>
<evidence type="ECO:0000313" key="11">
    <source>
        <dbReference type="Proteomes" id="UP000219111"/>
    </source>
</evidence>
<gene>
    <name evidence="8" type="primary">vapC</name>
    <name evidence="10" type="ORF">SAMN05877831_12417</name>
</gene>
<evidence type="ECO:0000256" key="6">
    <source>
        <dbReference type="ARBA" id="ARBA00022842"/>
    </source>
</evidence>
<dbReference type="Pfam" id="PF01850">
    <property type="entry name" value="PIN"/>
    <property type="match status" value="1"/>
</dbReference>
<dbReference type="GO" id="GO:0090729">
    <property type="term" value="F:toxin activity"/>
    <property type="evidence" value="ECO:0007669"/>
    <property type="project" value="UniProtKB-KW"/>
</dbReference>
<feature type="binding site" evidence="8">
    <location>
        <position position="104"/>
    </location>
    <ligand>
        <name>Mg(2+)</name>
        <dbReference type="ChEBI" id="CHEBI:18420"/>
    </ligand>
</feature>
<keyword evidence="6 8" id="KW-0460">Magnesium</keyword>
<evidence type="ECO:0000256" key="1">
    <source>
        <dbReference type="ARBA" id="ARBA00001946"/>
    </source>
</evidence>
<feature type="binding site" evidence="8">
    <location>
        <position position="5"/>
    </location>
    <ligand>
        <name>Mg(2+)</name>
        <dbReference type="ChEBI" id="CHEBI:18420"/>
    </ligand>
</feature>
<dbReference type="AlphaFoldDB" id="A0A285THR4"/>
<sequence>MILLDTNVISELMRAEPSPEVLAWFAARDAADLFLTAVTEAELRTGIAILPEGQRRDRLQAALDAMIAEDFAGRVLPFDSPAARAYARIAASRRAVGRPIAEADCQIAAIAAATGAAVATRNTKDFEGCGPTIINPWVVAQA</sequence>
<accession>A0A285THR4</accession>
<reference evidence="11" key="1">
    <citation type="submission" date="2017-08" db="EMBL/GenBank/DDBJ databases">
        <authorList>
            <person name="Varghese N."/>
            <person name="Submissions S."/>
        </authorList>
    </citation>
    <scope>NUCLEOTIDE SEQUENCE [LARGE SCALE GENOMIC DNA]</scope>
    <source>
        <strain evidence="11">JA276</strain>
    </source>
</reference>
<keyword evidence="11" id="KW-1185">Reference proteome</keyword>
<evidence type="ECO:0000256" key="3">
    <source>
        <dbReference type="ARBA" id="ARBA00022722"/>
    </source>
</evidence>
<organism evidence="10 11">
    <name type="scientific">Rhodobacter maris</name>
    <dbReference type="NCBI Taxonomy" id="446682"/>
    <lineage>
        <taxon>Bacteria</taxon>
        <taxon>Pseudomonadati</taxon>
        <taxon>Pseudomonadota</taxon>
        <taxon>Alphaproteobacteria</taxon>
        <taxon>Rhodobacterales</taxon>
        <taxon>Rhodobacter group</taxon>
        <taxon>Rhodobacter</taxon>
    </lineage>
</organism>
<dbReference type="InterPro" id="IPR022907">
    <property type="entry name" value="VapC_family"/>
</dbReference>
<dbReference type="SUPFAM" id="SSF88723">
    <property type="entry name" value="PIN domain-like"/>
    <property type="match status" value="1"/>
</dbReference>
<proteinExistence type="inferred from homology"/>
<dbReference type="Gene3D" id="3.40.50.1010">
    <property type="entry name" value="5'-nuclease"/>
    <property type="match status" value="1"/>
</dbReference>
<comment type="similarity">
    <text evidence="7 8">Belongs to the PINc/VapC protein family.</text>
</comment>
<dbReference type="CDD" id="cd18731">
    <property type="entry name" value="PIN_NgFitB-like"/>
    <property type="match status" value="1"/>
</dbReference>
<dbReference type="InterPro" id="IPR050556">
    <property type="entry name" value="Type_II_TA_system_RNase"/>
</dbReference>
<dbReference type="RefSeq" id="WP_097071477.1">
    <property type="nucleotide sequence ID" value="NZ_OBMT01000024.1"/>
</dbReference>
<evidence type="ECO:0000256" key="5">
    <source>
        <dbReference type="ARBA" id="ARBA00022801"/>
    </source>
</evidence>
<keyword evidence="5 8" id="KW-0378">Hydrolase</keyword>
<dbReference type="PANTHER" id="PTHR33653:SF1">
    <property type="entry name" value="RIBONUCLEASE VAPC2"/>
    <property type="match status" value="1"/>
</dbReference>
<keyword evidence="2 8" id="KW-1277">Toxin-antitoxin system</keyword>
<dbReference type="PANTHER" id="PTHR33653">
    <property type="entry name" value="RIBONUCLEASE VAPC2"/>
    <property type="match status" value="1"/>
</dbReference>
<dbReference type="HAMAP" id="MF_00265">
    <property type="entry name" value="VapC_Nob1"/>
    <property type="match status" value="1"/>
</dbReference>
<dbReference type="GO" id="GO:0016787">
    <property type="term" value="F:hydrolase activity"/>
    <property type="evidence" value="ECO:0007669"/>
    <property type="project" value="UniProtKB-KW"/>
</dbReference>
<dbReference type="Proteomes" id="UP000219111">
    <property type="component" value="Unassembled WGS sequence"/>
</dbReference>
<evidence type="ECO:0000256" key="2">
    <source>
        <dbReference type="ARBA" id="ARBA00022649"/>
    </source>
</evidence>
<comment type="cofactor">
    <cofactor evidence="1 8">
        <name>Mg(2+)</name>
        <dbReference type="ChEBI" id="CHEBI:18420"/>
    </cofactor>
</comment>
<dbReference type="GO" id="GO:0000287">
    <property type="term" value="F:magnesium ion binding"/>
    <property type="evidence" value="ECO:0007669"/>
    <property type="project" value="UniProtKB-UniRule"/>
</dbReference>
<evidence type="ECO:0000313" key="10">
    <source>
        <dbReference type="EMBL" id="SOC21629.1"/>
    </source>
</evidence>
<evidence type="ECO:0000256" key="7">
    <source>
        <dbReference type="ARBA" id="ARBA00038093"/>
    </source>
</evidence>
<protein>
    <recommendedName>
        <fullName evidence="8">Ribonuclease VapC</fullName>
        <shortName evidence="8">RNase VapC</shortName>
        <ecNumber evidence="8">3.1.-.-</ecNumber>
    </recommendedName>
    <alternativeName>
        <fullName evidence="8">Toxin VapC</fullName>
    </alternativeName>
</protein>